<dbReference type="PANTHER" id="PTHR47034:SF3">
    <property type="entry name" value="ZINC FINGER PROTEIN HELIOS-LIKE"/>
    <property type="match status" value="1"/>
</dbReference>
<evidence type="ECO:0000259" key="2">
    <source>
        <dbReference type="PROSITE" id="PS00028"/>
    </source>
</evidence>
<feature type="region of interest" description="Disordered" evidence="1">
    <location>
        <begin position="37"/>
        <end position="64"/>
    </location>
</feature>
<name>U4UIH9_DENPD</name>
<dbReference type="GO" id="GO:0003700">
    <property type="term" value="F:DNA-binding transcription factor activity"/>
    <property type="evidence" value="ECO:0007669"/>
    <property type="project" value="InterPro"/>
</dbReference>
<protein>
    <recommendedName>
        <fullName evidence="2">C2H2-type domain-containing protein</fullName>
    </recommendedName>
</protein>
<dbReference type="InterPro" id="IPR028440">
    <property type="entry name" value="TRPS1"/>
</dbReference>
<evidence type="ECO:0000313" key="4">
    <source>
        <dbReference type="Proteomes" id="UP000030742"/>
    </source>
</evidence>
<accession>U4UIH9</accession>
<evidence type="ECO:0000256" key="1">
    <source>
        <dbReference type="SAM" id="MobiDB-lite"/>
    </source>
</evidence>
<organism evidence="3 4">
    <name type="scientific">Dendroctonus ponderosae</name>
    <name type="common">Mountain pine beetle</name>
    <dbReference type="NCBI Taxonomy" id="77166"/>
    <lineage>
        <taxon>Eukaryota</taxon>
        <taxon>Metazoa</taxon>
        <taxon>Ecdysozoa</taxon>
        <taxon>Arthropoda</taxon>
        <taxon>Hexapoda</taxon>
        <taxon>Insecta</taxon>
        <taxon>Pterygota</taxon>
        <taxon>Neoptera</taxon>
        <taxon>Endopterygota</taxon>
        <taxon>Coleoptera</taxon>
        <taxon>Polyphaga</taxon>
        <taxon>Cucujiformia</taxon>
        <taxon>Curculionidae</taxon>
        <taxon>Scolytinae</taxon>
        <taxon>Dendroctonus</taxon>
    </lineage>
</organism>
<feature type="domain" description="C2H2-type" evidence="2">
    <location>
        <begin position="135"/>
        <end position="157"/>
    </location>
</feature>
<dbReference type="EMBL" id="KB632335">
    <property type="protein sequence ID" value="ERL92822.1"/>
    <property type="molecule type" value="Genomic_DNA"/>
</dbReference>
<proteinExistence type="predicted"/>
<evidence type="ECO:0000313" key="3">
    <source>
        <dbReference type="EMBL" id="ERL92822.1"/>
    </source>
</evidence>
<dbReference type="PANTHER" id="PTHR47034">
    <property type="entry name" value="ZINC FINGER TRANSCRIPTION FACTOR TRPS1"/>
    <property type="match status" value="1"/>
</dbReference>
<reference evidence="3 4" key="1">
    <citation type="journal article" date="2013" name="Genome Biol.">
        <title>Draft genome of the mountain pine beetle, Dendroctonus ponderosae Hopkins, a major forest pest.</title>
        <authorList>
            <person name="Keeling C.I."/>
            <person name="Yuen M.M."/>
            <person name="Liao N.Y."/>
            <person name="Docking T.R."/>
            <person name="Chan S.K."/>
            <person name="Taylor G.A."/>
            <person name="Palmquist D.L."/>
            <person name="Jackman S.D."/>
            <person name="Nguyen A."/>
            <person name="Li M."/>
            <person name="Henderson H."/>
            <person name="Janes J.K."/>
            <person name="Zhao Y."/>
            <person name="Pandoh P."/>
            <person name="Moore R."/>
            <person name="Sperling F.A."/>
            <person name="Huber D.P."/>
            <person name="Birol I."/>
            <person name="Jones S.J."/>
            <person name="Bohlmann J."/>
        </authorList>
    </citation>
    <scope>NUCLEOTIDE SEQUENCE</scope>
</reference>
<dbReference type="AlphaFoldDB" id="U4UIH9"/>
<dbReference type="OrthoDB" id="10015593at2759"/>
<dbReference type="Proteomes" id="UP000030742">
    <property type="component" value="Unassembled WGS sequence"/>
</dbReference>
<sequence>MSSTVPTNTNGIDSIKQPQLNSHGKLKSYCCRSKYGDGEIGPNGELDLRSNRSSKFSQGDDDEEEMSMAFSNVEVVDTSVSEVEKESEVMPELMPELKELVFTCHHCNIDFKGKPGEFLYRIHMGHHGFNNPFTCNMCGENCENEVGFSMHISKAAH</sequence>
<dbReference type="InterPro" id="IPR013087">
    <property type="entry name" value="Znf_C2H2_type"/>
</dbReference>
<dbReference type="Gene3D" id="3.30.160.60">
    <property type="entry name" value="Classic Zinc Finger"/>
    <property type="match status" value="1"/>
</dbReference>
<dbReference type="PROSITE" id="PS00028">
    <property type="entry name" value="ZINC_FINGER_C2H2_1"/>
    <property type="match status" value="1"/>
</dbReference>
<gene>
    <name evidence="3" type="ORF">D910_10130</name>
</gene>
<dbReference type="GO" id="GO:0005634">
    <property type="term" value="C:nucleus"/>
    <property type="evidence" value="ECO:0007669"/>
    <property type="project" value="InterPro"/>
</dbReference>
<dbReference type="STRING" id="77166.U4UIH9"/>